<protein>
    <submittedName>
        <fullName evidence="1">Uncharacterized protein</fullName>
    </submittedName>
</protein>
<dbReference type="EMBL" id="CACRXK020001998">
    <property type="protein sequence ID" value="CAB3992186.1"/>
    <property type="molecule type" value="Genomic_DNA"/>
</dbReference>
<evidence type="ECO:0000313" key="2">
    <source>
        <dbReference type="Proteomes" id="UP001152795"/>
    </source>
</evidence>
<keyword evidence="2" id="KW-1185">Reference proteome</keyword>
<feature type="non-terminal residue" evidence="1">
    <location>
        <position position="1"/>
    </location>
</feature>
<accession>A0A6S7GRA6</accession>
<dbReference type="AlphaFoldDB" id="A0A6S7GRA6"/>
<gene>
    <name evidence="1" type="ORF">PACLA_8A073068</name>
</gene>
<reference evidence="1" key="1">
    <citation type="submission" date="2020-04" db="EMBL/GenBank/DDBJ databases">
        <authorList>
            <person name="Alioto T."/>
            <person name="Alioto T."/>
            <person name="Gomez Garrido J."/>
        </authorList>
    </citation>
    <scope>NUCLEOTIDE SEQUENCE</scope>
    <source>
        <strain evidence="1">A484AB</strain>
    </source>
</reference>
<sequence length="159" mass="18392">MLRMCESHQHNFKSLRECEQWARKKRDMRITVLLALEKNTKGWTPYYKKKSIHGVLSTMQEKYPVVAALTTESVRKTDYESCVGFKESMENLSITIKKHQEMVDNAVADTLLPSRSVKSGKSEVYDFYQPLKKTILEVASQINAQYAHVEKLVETCEGR</sequence>
<comment type="caution">
    <text evidence="1">The sequence shown here is derived from an EMBL/GenBank/DDBJ whole genome shotgun (WGS) entry which is preliminary data.</text>
</comment>
<organism evidence="1 2">
    <name type="scientific">Paramuricea clavata</name>
    <name type="common">Red gorgonian</name>
    <name type="synonym">Violescent sea-whip</name>
    <dbReference type="NCBI Taxonomy" id="317549"/>
    <lineage>
        <taxon>Eukaryota</taxon>
        <taxon>Metazoa</taxon>
        <taxon>Cnidaria</taxon>
        <taxon>Anthozoa</taxon>
        <taxon>Octocorallia</taxon>
        <taxon>Malacalcyonacea</taxon>
        <taxon>Plexauridae</taxon>
        <taxon>Paramuricea</taxon>
    </lineage>
</organism>
<proteinExistence type="predicted"/>
<name>A0A6S7GRA6_PARCT</name>
<dbReference type="Proteomes" id="UP001152795">
    <property type="component" value="Unassembled WGS sequence"/>
</dbReference>
<evidence type="ECO:0000313" key="1">
    <source>
        <dbReference type="EMBL" id="CAB3992186.1"/>
    </source>
</evidence>